<accession>A0AAV2SZI6</accession>
<evidence type="ECO:0008006" key="4">
    <source>
        <dbReference type="Google" id="ProtNLM"/>
    </source>
</evidence>
<feature type="region of interest" description="Disordered" evidence="1">
    <location>
        <begin position="331"/>
        <end position="418"/>
    </location>
</feature>
<feature type="compositionally biased region" description="Polar residues" evidence="1">
    <location>
        <begin position="331"/>
        <end position="347"/>
    </location>
</feature>
<comment type="caution">
    <text evidence="2">The sequence shown here is derived from an EMBL/GenBank/DDBJ whole genome shotgun (WGS) entry which is preliminary data.</text>
</comment>
<dbReference type="InterPro" id="IPR023252">
    <property type="entry name" value="Aurora_borealis_protein"/>
</dbReference>
<dbReference type="Proteomes" id="UP001497525">
    <property type="component" value="Unassembled WGS sequence"/>
</dbReference>
<dbReference type="AlphaFoldDB" id="A0AAV2SZI6"/>
<evidence type="ECO:0000313" key="2">
    <source>
        <dbReference type="EMBL" id="CAL5130617.1"/>
    </source>
</evidence>
<evidence type="ECO:0000313" key="3">
    <source>
        <dbReference type="Proteomes" id="UP001497525"/>
    </source>
</evidence>
<gene>
    <name evidence="2" type="ORF">CDAUBV1_LOCUS2793</name>
</gene>
<dbReference type="EMBL" id="CAXLJL010000068">
    <property type="protein sequence ID" value="CAL5130617.1"/>
    <property type="molecule type" value="Genomic_DNA"/>
</dbReference>
<organism evidence="2 3">
    <name type="scientific">Calicophoron daubneyi</name>
    <name type="common">Rumen fluke</name>
    <name type="synonym">Paramphistomum daubneyi</name>
    <dbReference type="NCBI Taxonomy" id="300641"/>
    <lineage>
        <taxon>Eukaryota</taxon>
        <taxon>Metazoa</taxon>
        <taxon>Spiralia</taxon>
        <taxon>Lophotrochozoa</taxon>
        <taxon>Platyhelminthes</taxon>
        <taxon>Trematoda</taxon>
        <taxon>Digenea</taxon>
        <taxon>Plagiorchiida</taxon>
        <taxon>Pronocephalata</taxon>
        <taxon>Paramphistomoidea</taxon>
        <taxon>Paramphistomidae</taxon>
        <taxon>Calicophoron</taxon>
    </lineage>
</organism>
<evidence type="ECO:0000256" key="1">
    <source>
        <dbReference type="SAM" id="MobiDB-lite"/>
    </source>
</evidence>
<feature type="compositionally biased region" description="Polar residues" evidence="1">
    <location>
        <begin position="362"/>
        <end position="391"/>
    </location>
</feature>
<dbReference type="Pfam" id="PF15280">
    <property type="entry name" value="BORA_N"/>
    <property type="match status" value="1"/>
</dbReference>
<name>A0AAV2SZI6_CALDB</name>
<sequence length="477" mass="51894">MQSVVMNDHNSTTPVKLYQRGDDVGITTPSGGLIYNPFHKEFLSRIDEMTFSPGMFAYTASPSTRDPAYKGTPNRASLPSILSPDTQSLLFPAEIDENPILQLKLQEKLDNQCDENVQDTIHSFFKSHLIAPSPDTISDSKFGSTPKGVKKAACKLDSNPIVYSEASVQTVWSLPPEFDFDRLLEQFPAAVNTLNNVLSNVDNNQSSQQLPHECSISSDTVQHSLDDRQDNHSFLSVSSKALHHLSRRASRNLFTESSEVTVDTGCFCPDSLSCTTNKLNSEPSHGALHSTYLPTVAFKPTINTGKSVPEGDTGPLITEAAALQLNTPSDWSVASLGQNGTPETSGWSDDDEEDHAFRTHGIPTSSPPSSTRQFTAEESPLTHLSRTTPQSRGWRKRDATGYTTPSVIRPTGLPDSPNLSPILPSHASSISVSEEIDENFDIPSITDRNSGSPPYVSSAPIDVSCPSQTECLVMDQN</sequence>
<reference evidence="2" key="1">
    <citation type="submission" date="2024-06" db="EMBL/GenBank/DDBJ databases">
        <authorList>
            <person name="Liu X."/>
            <person name="Lenzi L."/>
            <person name="Haldenby T S."/>
            <person name="Uol C."/>
        </authorList>
    </citation>
    <scope>NUCLEOTIDE SEQUENCE</scope>
</reference>
<proteinExistence type="predicted"/>
<protein>
    <recommendedName>
        <fullName evidence="4">Protein aurora borealis</fullName>
    </recommendedName>
</protein>